<keyword evidence="4" id="KW-0479">Metal-binding</keyword>
<feature type="domain" description="Radical SAM core" evidence="7">
    <location>
        <begin position="14"/>
        <end position="232"/>
    </location>
</feature>
<evidence type="ECO:0000256" key="4">
    <source>
        <dbReference type="ARBA" id="ARBA00022723"/>
    </source>
</evidence>
<dbReference type="SMART" id="SM00729">
    <property type="entry name" value="Elp3"/>
    <property type="match status" value="1"/>
</dbReference>
<dbReference type="InterPro" id="IPR034457">
    <property type="entry name" value="Organic_radical-activating"/>
</dbReference>
<evidence type="ECO:0000259" key="7">
    <source>
        <dbReference type="PROSITE" id="PS51918"/>
    </source>
</evidence>
<dbReference type="PANTHER" id="PTHR30352:SF13">
    <property type="entry name" value="GLYCYL-RADICAL ENZYME ACTIVATING ENZYME YJJW-RELATED"/>
    <property type="match status" value="1"/>
</dbReference>
<dbReference type="Gene3D" id="3.20.20.70">
    <property type="entry name" value="Aldolase class I"/>
    <property type="match status" value="1"/>
</dbReference>
<evidence type="ECO:0000256" key="6">
    <source>
        <dbReference type="ARBA" id="ARBA00023014"/>
    </source>
</evidence>
<dbReference type="SFLD" id="SFLDG01094">
    <property type="entry name" value="Uncharacterised_Radical_SAM_Su"/>
    <property type="match status" value="1"/>
</dbReference>
<keyword evidence="2" id="KW-0004">4Fe-4S</keyword>
<accession>A0A7C3ESM4</accession>
<sequence length="236" mass="26238">MRIVGFVPTSMIDWDGKITAVLFIGGCNFHCPFCHNGPVADDDPALPSLPPEEIMINLENRLGWLDGVVITGGEPLMHPEIFELCATLKRLNLKIKLDTNGSFPYPLKRALALGLVDAVAMDIKAPLHEERYAEAAGRNLPSLAHLRRTIRLLIESGIEYEFRLTLVPGLINPEDIPQIGIALRSARTAVLQQFVPENARAAGYRQKQPYSLAQAEEMRSELAKFVSDVRLRGRFV</sequence>
<dbReference type="InterPro" id="IPR006638">
    <property type="entry name" value="Elp3/MiaA/NifB-like_rSAM"/>
</dbReference>
<dbReference type="GO" id="GO:0003824">
    <property type="term" value="F:catalytic activity"/>
    <property type="evidence" value="ECO:0007669"/>
    <property type="project" value="InterPro"/>
</dbReference>
<dbReference type="GO" id="GO:0046872">
    <property type="term" value="F:metal ion binding"/>
    <property type="evidence" value="ECO:0007669"/>
    <property type="project" value="UniProtKB-KW"/>
</dbReference>
<dbReference type="InterPro" id="IPR012840">
    <property type="entry name" value="NrdG2"/>
</dbReference>
<dbReference type="GO" id="GO:0051539">
    <property type="term" value="F:4 iron, 4 sulfur cluster binding"/>
    <property type="evidence" value="ECO:0007669"/>
    <property type="project" value="UniProtKB-KW"/>
</dbReference>
<dbReference type="AlphaFoldDB" id="A0A7C3ESM4"/>
<evidence type="ECO:0000256" key="5">
    <source>
        <dbReference type="ARBA" id="ARBA00023004"/>
    </source>
</evidence>
<dbReference type="SUPFAM" id="SSF102114">
    <property type="entry name" value="Radical SAM enzymes"/>
    <property type="match status" value="1"/>
</dbReference>
<dbReference type="Pfam" id="PF04055">
    <property type="entry name" value="Radical_SAM"/>
    <property type="match status" value="1"/>
</dbReference>
<keyword evidence="3" id="KW-0949">S-adenosyl-L-methionine</keyword>
<dbReference type="SFLD" id="SFLDS00029">
    <property type="entry name" value="Radical_SAM"/>
    <property type="match status" value="1"/>
</dbReference>
<comment type="caution">
    <text evidence="9">The sequence shown here is derived from an EMBL/GenBank/DDBJ whole genome shotgun (WGS) entry which is preliminary data.</text>
</comment>
<evidence type="ECO:0000313" key="8">
    <source>
        <dbReference type="EMBL" id="HEA87176.1"/>
    </source>
</evidence>
<name>A0A7C3ESM4_UNCW3</name>
<proteinExistence type="predicted"/>
<keyword evidence="5" id="KW-0408">Iron</keyword>
<dbReference type="InterPro" id="IPR013785">
    <property type="entry name" value="Aldolase_TIM"/>
</dbReference>
<keyword evidence="6" id="KW-0411">Iron-sulfur</keyword>
<dbReference type="NCBIfam" id="TIGR02495">
    <property type="entry name" value="NrdG2"/>
    <property type="match status" value="1"/>
</dbReference>
<dbReference type="EMBL" id="DSLG01000004">
    <property type="protein sequence ID" value="HEA87176.1"/>
    <property type="molecule type" value="Genomic_DNA"/>
</dbReference>
<reference evidence="9" key="1">
    <citation type="journal article" date="2020" name="mSystems">
        <title>Genome- and Community-Level Interaction Insights into Carbon Utilization and Element Cycling Functions of Hydrothermarchaeota in Hydrothermal Sediment.</title>
        <authorList>
            <person name="Zhou Z."/>
            <person name="Liu Y."/>
            <person name="Xu W."/>
            <person name="Pan J."/>
            <person name="Luo Z.H."/>
            <person name="Li M."/>
        </authorList>
    </citation>
    <scope>NUCLEOTIDE SEQUENCE [LARGE SCALE GENOMIC DNA]</scope>
    <source>
        <strain evidence="8">SpSt-265</strain>
        <strain evidence="9">SpSt-465</strain>
    </source>
</reference>
<organism evidence="9">
    <name type="scientific">candidate division WOR-3 bacterium</name>
    <dbReference type="NCBI Taxonomy" id="2052148"/>
    <lineage>
        <taxon>Bacteria</taxon>
        <taxon>Bacteria division WOR-3</taxon>
    </lineage>
</organism>
<dbReference type="InterPro" id="IPR058240">
    <property type="entry name" value="rSAM_sf"/>
</dbReference>
<dbReference type="PROSITE" id="PS51918">
    <property type="entry name" value="RADICAL_SAM"/>
    <property type="match status" value="1"/>
</dbReference>
<evidence type="ECO:0000256" key="3">
    <source>
        <dbReference type="ARBA" id="ARBA00022691"/>
    </source>
</evidence>
<protein>
    <submittedName>
        <fullName evidence="9">Anaerobic ribonucleoside-triphosphate reductase activating protein</fullName>
    </submittedName>
</protein>
<evidence type="ECO:0000256" key="1">
    <source>
        <dbReference type="ARBA" id="ARBA00001966"/>
    </source>
</evidence>
<dbReference type="EMBL" id="DSTU01000007">
    <property type="protein sequence ID" value="HFJ54154.1"/>
    <property type="molecule type" value="Genomic_DNA"/>
</dbReference>
<comment type="cofactor">
    <cofactor evidence="1">
        <name>[4Fe-4S] cluster</name>
        <dbReference type="ChEBI" id="CHEBI:49883"/>
    </cofactor>
</comment>
<gene>
    <name evidence="8" type="ORF">ENP94_04105</name>
    <name evidence="9" type="ORF">ENS16_05640</name>
</gene>
<evidence type="ECO:0000256" key="2">
    <source>
        <dbReference type="ARBA" id="ARBA00022485"/>
    </source>
</evidence>
<evidence type="ECO:0000313" key="9">
    <source>
        <dbReference type="EMBL" id="HFJ54154.1"/>
    </source>
</evidence>
<dbReference type="InterPro" id="IPR007197">
    <property type="entry name" value="rSAM"/>
</dbReference>
<dbReference type="PANTHER" id="PTHR30352">
    <property type="entry name" value="PYRUVATE FORMATE-LYASE-ACTIVATING ENZYME"/>
    <property type="match status" value="1"/>
</dbReference>
<dbReference type="CDD" id="cd01335">
    <property type="entry name" value="Radical_SAM"/>
    <property type="match status" value="1"/>
</dbReference>